<reference evidence="3" key="1">
    <citation type="journal article" date="2020" name="Stud. Mycol.">
        <title>101 Dothideomycetes genomes: A test case for predicting lifestyles and emergence of pathogens.</title>
        <authorList>
            <person name="Haridas S."/>
            <person name="Albert R."/>
            <person name="Binder M."/>
            <person name="Bloem J."/>
            <person name="LaButti K."/>
            <person name="Salamov A."/>
            <person name="Andreopoulos B."/>
            <person name="Baker S."/>
            <person name="Barry K."/>
            <person name="Bills G."/>
            <person name="Bluhm B."/>
            <person name="Cannon C."/>
            <person name="Castanera R."/>
            <person name="Culley D."/>
            <person name="Daum C."/>
            <person name="Ezra D."/>
            <person name="Gonzalez J."/>
            <person name="Henrissat B."/>
            <person name="Kuo A."/>
            <person name="Liang C."/>
            <person name="Lipzen A."/>
            <person name="Lutzoni F."/>
            <person name="Magnuson J."/>
            <person name="Mondo S."/>
            <person name="Nolan M."/>
            <person name="Ohm R."/>
            <person name="Pangilinan J."/>
            <person name="Park H.-J."/>
            <person name="Ramirez L."/>
            <person name="Alfaro M."/>
            <person name="Sun H."/>
            <person name="Tritt A."/>
            <person name="Yoshinaga Y."/>
            <person name="Zwiers L.-H."/>
            <person name="Turgeon B."/>
            <person name="Goodwin S."/>
            <person name="Spatafora J."/>
            <person name="Crous P."/>
            <person name="Grigoriev I."/>
        </authorList>
    </citation>
    <scope>NUCLEOTIDE SEQUENCE [LARGE SCALE GENOMIC DNA]</scope>
    <source>
        <strain evidence="3">CBS 304.66</strain>
    </source>
</reference>
<evidence type="ECO:0000313" key="3">
    <source>
        <dbReference type="Proteomes" id="UP000800093"/>
    </source>
</evidence>
<feature type="signal peptide" evidence="1">
    <location>
        <begin position="1"/>
        <end position="19"/>
    </location>
</feature>
<gene>
    <name evidence="2" type="ORF">CC78DRAFT_163005</name>
</gene>
<dbReference type="EMBL" id="ML986601">
    <property type="protein sequence ID" value="KAF2266013.1"/>
    <property type="molecule type" value="Genomic_DNA"/>
</dbReference>
<dbReference type="Proteomes" id="UP000800093">
    <property type="component" value="Unassembled WGS sequence"/>
</dbReference>
<keyword evidence="1" id="KW-0732">Signal</keyword>
<name>A0A9P4KE44_9PLEO</name>
<keyword evidence="3" id="KW-1185">Reference proteome</keyword>
<evidence type="ECO:0000313" key="2">
    <source>
        <dbReference type="EMBL" id="KAF2266013.1"/>
    </source>
</evidence>
<accession>A0A9P4KE44</accession>
<evidence type="ECO:0000256" key="1">
    <source>
        <dbReference type="SAM" id="SignalP"/>
    </source>
</evidence>
<protein>
    <submittedName>
        <fullName evidence="2">Uncharacterized protein</fullName>
    </submittedName>
</protein>
<feature type="chain" id="PRO_5040311021" evidence="1">
    <location>
        <begin position="20"/>
        <end position="72"/>
    </location>
</feature>
<sequence length="72" mass="8664">MSIVLCFIALSWVVFDTYGSSCFWEIVFICSAWGWEWKREWEKLRFRHVTREGLGYLHRYYSVGLGINIYMG</sequence>
<organism evidence="2 3">
    <name type="scientific">Lojkania enalia</name>
    <dbReference type="NCBI Taxonomy" id="147567"/>
    <lineage>
        <taxon>Eukaryota</taxon>
        <taxon>Fungi</taxon>
        <taxon>Dikarya</taxon>
        <taxon>Ascomycota</taxon>
        <taxon>Pezizomycotina</taxon>
        <taxon>Dothideomycetes</taxon>
        <taxon>Pleosporomycetidae</taxon>
        <taxon>Pleosporales</taxon>
        <taxon>Pleosporales incertae sedis</taxon>
        <taxon>Lojkania</taxon>
    </lineage>
</organism>
<proteinExistence type="predicted"/>
<comment type="caution">
    <text evidence="2">The sequence shown here is derived from an EMBL/GenBank/DDBJ whole genome shotgun (WGS) entry which is preliminary data.</text>
</comment>
<dbReference type="AlphaFoldDB" id="A0A9P4KE44"/>